<organism evidence="2 3">
    <name type="scientific">Bradyrhizobium lablabi</name>
    <dbReference type="NCBI Taxonomy" id="722472"/>
    <lineage>
        <taxon>Bacteria</taxon>
        <taxon>Pseudomonadati</taxon>
        <taxon>Pseudomonadota</taxon>
        <taxon>Alphaproteobacteria</taxon>
        <taxon>Hyphomicrobiales</taxon>
        <taxon>Nitrobacteraceae</taxon>
        <taxon>Bradyrhizobium</taxon>
    </lineage>
</organism>
<evidence type="ECO:0000313" key="2">
    <source>
        <dbReference type="EMBL" id="SEE37806.1"/>
    </source>
</evidence>
<gene>
    <name evidence="2" type="ORF">SAMN05444171_7238</name>
</gene>
<keyword evidence="1" id="KW-0732">Signal</keyword>
<dbReference type="Proteomes" id="UP000183208">
    <property type="component" value="Unassembled WGS sequence"/>
</dbReference>
<evidence type="ECO:0000313" key="3">
    <source>
        <dbReference type="Proteomes" id="UP000183208"/>
    </source>
</evidence>
<reference evidence="2 3" key="1">
    <citation type="submission" date="2016-10" db="EMBL/GenBank/DDBJ databases">
        <authorList>
            <person name="de Groot N.N."/>
        </authorList>
    </citation>
    <scope>NUCLEOTIDE SEQUENCE [LARGE SCALE GENOMIC DNA]</scope>
    <source>
        <strain evidence="2 3">GAS522</strain>
    </source>
</reference>
<feature type="signal peptide" evidence="1">
    <location>
        <begin position="1"/>
        <end position="25"/>
    </location>
</feature>
<proteinExistence type="predicted"/>
<dbReference type="OrthoDB" id="8210647at2"/>
<name>A0A1H5IC80_9BRAD</name>
<dbReference type="RefSeq" id="WP_074829200.1">
    <property type="nucleotide sequence ID" value="NZ_FNTI01000001.1"/>
</dbReference>
<protein>
    <submittedName>
        <fullName evidence="2">Uncharacterized protein</fullName>
    </submittedName>
</protein>
<sequence>MAARWLLRTGIVLLLGLAAVAPARAASPGSELTKLTDPDDTFTSPDGQVIIEQYWKDKGEYDRVYEYWAFDAKHEHGVLLNRDKYIDDARYAAGFRFSPNSQWVVRMQKLGSGTHTLFLYRRNGSQFSEATPKPLGDMAWDYFYSQPISRHIHRKSGDRDSIDHPQVHLVKGADDNYASQGRHWPDSRYLVLSLSFDAQGEDRPLPWVEDWQCVFDTKTDQFSIPADLAKHNAETVTYPAPKRK</sequence>
<dbReference type="EMBL" id="FNTI01000001">
    <property type="protein sequence ID" value="SEE37806.1"/>
    <property type="molecule type" value="Genomic_DNA"/>
</dbReference>
<evidence type="ECO:0000256" key="1">
    <source>
        <dbReference type="SAM" id="SignalP"/>
    </source>
</evidence>
<accession>A0A1H5IC80</accession>
<feature type="chain" id="PRO_5010303770" evidence="1">
    <location>
        <begin position="26"/>
        <end position="244"/>
    </location>
</feature>
<dbReference type="AlphaFoldDB" id="A0A1H5IC80"/>